<accession>A0A067S6A4</accession>
<reference evidence="2" key="1">
    <citation type="journal article" date="2014" name="Proc. Natl. Acad. Sci. U.S.A.">
        <title>Extensive sampling of basidiomycete genomes demonstrates inadequacy of the white-rot/brown-rot paradigm for wood decay fungi.</title>
        <authorList>
            <person name="Riley R."/>
            <person name="Salamov A.A."/>
            <person name="Brown D.W."/>
            <person name="Nagy L.G."/>
            <person name="Floudas D."/>
            <person name="Held B.W."/>
            <person name="Levasseur A."/>
            <person name="Lombard V."/>
            <person name="Morin E."/>
            <person name="Otillar R."/>
            <person name="Lindquist E.A."/>
            <person name="Sun H."/>
            <person name="LaButti K.M."/>
            <person name="Schmutz J."/>
            <person name="Jabbour D."/>
            <person name="Luo H."/>
            <person name="Baker S.E."/>
            <person name="Pisabarro A.G."/>
            <person name="Walton J.D."/>
            <person name="Blanchette R.A."/>
            <person name="Henrissat B."/>
            <person name="Martin F."/>
            <person name="Cullen D."/>
            <person name="Hibbett D.S."/>
            <person name="Grigoriev I.V."/>
        </authorList>
    </citation>
    <scope>NUCLEOTIDE SEQUENCE [LARGE SCALE GENOMIC DNA]</scope>
    <source>
        <strain evidence="2">CBS 339.88</strain>
    </source>
</reference>
<protein>
    <submittedName>
        <fullName evidence="1">Uncharacterized protein</fullName>
    </submittedName>
</protein>
<dbReference type="AlphaFoldDB" id="A0A067S6A4"/>
<sequence length="72" mass="7708">MTINMSVILPTYTVQLMSYGTRCLRMVCSIGPCSKHSTFPSLLDVSTGHHWSPLKVGGGEKHIVTLGCSGGQ</sequence>
<keyword evidence="2" id="KW-1185">Reference proteome</keyword>
<proteinExistence type="predicted"/>
<organism evidence="1 2">
    <name type="scientific">Galerina marginata (strain CBS 339.88)</name>
    <dbReference type="NCBI Taxonomy" id="685588"/>
    <lineage>
        <taxon>Eukaryota</taxon>
        <taxon>Fungi</taxon>
        <taxon>Dikarya</taxon>
        <taxon>Basidiomycota</taxon>
        <taxon>Agaricomycotina</taxon>
        <taxon>Agaricomycetes</taxon>
        <taxon>Agaricomycetidae</taxon>
        <taxon>Agaricales</taxon>
        <taxon>Agaricineae</taxon>
        <taxon>Strophariaceae</taxon>
        <taxon>Galerina</taxon>
    </lineage>
</organism>
<gene>
    <name evidence="1" type="ORF">GALMADRAFT_1159643</name>
</gene>
<dbReference type="HOGENOM" id="CLU_2722421_0_0_1"/>
<dbReference type="EMBL" id="KL142424">
    <property type="protein sequence ID" value="KDR66390.1"/>
    <property type="molecule type" value="Genomic_DNA"/>
</dbReference>
<evidence type="ECO:0000313" key="2">
    <source>
        <dbReference type="Proteomes" id="UP000027222"/>
    </source>
</evidence>
<name>A0A067S6A4_GALM3</name>
<evidence type="ECO:0000313" key="1">
    <source>
        <dbReference type="EMBL" id="KDR66390.1"/>
    </source>
</evidence>
<dbReference type="Proteomes" id="UP000027222">
    <property type="component" value="Unassembled WGS sequence"/>
</dbReference>